<name>A0A2A6CF42_PRIPA</name>
<dbReference type="SUPFAM" id="SSF56112">
    <property type="entry name" value="Protein kinase-like (PK-like)"/>
    <property type="match status" value="1"/>
</dbReference>
<dbReference type="PROSITE" id="PS00108">
    <property type="entry name" value="PROTEIN_KINASE_ST"/>
    <property type="match status" value="1"/>
</dbReference>
<protein>
    <submittedName>
        <fullName evidence="9">Protein kinase domain-containing protein</fullName>
    </submittedName>
</protein>
<dbReference type="GO" id="GO:0012505">
    <property type="term" value="C:endomembrane system"/>
    <property type="evidence" value="ECO:0007669"/>
    <property type="project" value="UniProtKB-SubCell"/>
</dbReference>
<dbReference type="InterPro" id="IPR017441">
    <property type="entry name" value="Protein_kinase_ATP_BS"/>
</dbReference>
<dbReference type="FunFam" id="3.30.200.20:FF:000927">
    <property type="entry name" value="Cyclin-dependent kinase 2"/>
    <property type="match status" value="1"/>
</dbReference>
<evidence type="ECO:0000313" key="10">
    <source>
        <dbReference type="Proteomes" id="UP000005239"/>
    </source>
</evidence>
<keyword evidence="6" id="KW-0342">GTP-binding</keyword>
<dbReference type="GO" id="GO:1904263">
    <property type="term" value="P:positive regulation of TORC1 signaling"/>
    <property type="evidence" value="ECO:0000318"/>
    <property type="project" value="GO_Central"/>
</dbReference>
<dbReference type="FunFam" id="3.30.450.190:FF:000001">
    <property type="entry name" value="Ras-related GTP-binding protein C"/>
    <property type="match status" value="1"/>
</dbReference>
<dbReference type="GO" id="GO:0005634">
    <property type="term" value="C:nucleus"/>
    <property type="evidence" value="ECO:0000318"/>
    <property type="project" value="GO_Central"/>
</dbReference>
<evidence type="ECO:0000313" key="9">
    <source>
        <dbReference type="EnsemblMetazoa" id="PPA24966.1"/>
    </source>
</evidence>
<sequence>MRFEYSVRDNYFTSVFLPRNCCHPFGVIFCLFSGAARAVPSWLRVIEMTSSLDNYGDLQRVGEGTYGIVYKAVDKQTLRTIALKKICLDRDDEGVPSTCIREISLLKGLNHTNIVRLYDVIHRENEMKLFLVFEYIDQDLKGLMDKLPSKALPPDYVKSFCFQLLQALTYCHTHRVIHRDLKPQNILVDNNGSVKLADFGLARNFSMPSRVYTHEVVTLWYRAPEVLLGTRFYSTAIDIWSLACILAEMATGHALFEGDSEIDQLFKIFKVLGTPTSKNWPGVERLQDWKAQFPQWKGGIEILGQIIGDKLDADGLDLLYMSDVWNDDEENYAYGLEGENRERPTIVLMGQKRSGKTSIRKVVFNKMSPNETLFVESTAKVTKDRIAASFINFATQEFPGQVCPFEDSLNPQMNFSRCGALLYVIDAQDDYNEICSAIKKMCDYFARAYTINSNIKFEVFIHKVDGLTDESRAEASLEIYNKVKEDLADLGYDGLLHINFYCTSIYDHSIFEAFSKVVQKLITQLGTLEKLLDIFNSGSNVEKSFLFDVSSKIYIATDTTPVEMATYELCCDMIDVTIDLSAIYGMKMEGQRSFDENSSAVIRLKSDHVLFLRQLNRHLALVCIVRSENFEKQGLIDYNFKCFKEGIEKVFLVHKKMQDA</sequence>
<dbReference type="Gene3D" id="3.30.450.190">
    <property type="match status" value="1"/>
</dbReference>
<dbReference type="EnsemblMetazoa" id="PPA24966.1">
    <property type="protein sequence ID" value="PPA24966.1"/>
    <property type="gene ID" value="WBGene00114520"/>
</dbReference>
<dbReference type="GO" id="GO:0004672">
    <property type="term" value="F:protein kinase activity"/>
    <property type="evidence" value="ECO:0007669"/>
    <property type="project" value="InterPro"/>
</dbReference>
<accession>A0A2A6CF42</accession>
<dbReference type="GO" id="GO:0005524">
    <property type="term" value="F:ATP binding"/>
    <property type="evidence" value="ECO:0007669"/>
    <property type="project" value="UniProtKB-UniRule"/>
</dbReference>
<keyword evidence="10" id="KW-1185">Reference proteome</keyword>
<dbReference type="InterPro" id="IPR039400">
    <property type="entry name" value="RagC/D"/>
</dbReference>
<keyword evidence="5" id="KW-0067">ATP-binding</keyword>
<dbReference type="CDD" id="cd11385">
    <property type="entry name" value="RagC_like"/>
    <property type="match status" value="1"/>
</dbReference>
<dbReference type="Gene3D" id="3.40.50.300">
    <property type="entry name" value="P-loop containing nucleotide triphosphate hydrolases"/>
    <property type="match status" value="1"/>
</dbReference>
<evidence type="ECO:0000256" key="3">
    <source>
        <dbReference type="ARBA" id="ARBA00022741"/>
    </source>
</evidence>
<dbReference type="GO" id="GO:0003924">
    <property type="term" value="F:GTPase activity"/>
    <property type="evidence" value="ECO:0000318"/>
    <property type="project" value="GO_Central"/>
</dbReference>
<dbReference type="GO" id="GO:0005764">
    <property type="term" value="C:lysosome"/>
    <property type="evidence" value="ECO:0000318"/>
    <property type="project" value="GO_Central"/>
</dbReference>
<dbReference type="Proteomes" id="UP000005239">
    <property type="component" value="Unassembled WGS sequence"/>
</dbReference>
<dbReference type="PROSITE" id="PS00107">
    <property type="entry name" value="PROTEIN_KINASE_ATP"/>
    <property type="match status" value="1"/>
</dbReference>
<dbReference type="PROSITE" id="PS50011">
    <property type="entry name" value="PROTEIN_KINASE_DOM"/>
    <property type="match status" value="1"/>
</dbReference>
<reference evidence="10" key="1">
    <citation type="journal article" date="2008" name="Nat. Genet.">
        <title>The Pristionchus pacificus genome provides a unique perspective on nematode lifestyle and parasitism.</title>
        <authorList>
            <person name="Dieterich C."/>
            <person name="Clifton S.W."/>
            <person name="Schuster L.N."/>
            <person name="Chinwalla A."/>
            <person name="Delehaunty K."/>
            <person name="Dinkelacker I."/>
            <person name="Fulton L."/>
            <person name="Fulton R."/>
            <person name="Godfrey J."/>
            <person name="Minx P."/>
            <person name="Mitreva M."/>
            <person name="Roeseler W."/>
            <person name="Tian H."/>
            <person name="Witte H."/>
            <person name="Yang S.P."/>
            <person name="Wilson R.K."/>
            <person name="Sommer R.J."/>
        </authorList>
    </citation>
    <scope>NUCLEOTIDE SEQUENCE [LARGE SCALE GENOMIC DNA]</scope>
    <source>
        <strain evidence="10">PS312</strain>
    </source>
</reference>
<dbReference type="InterPro" id="IPR027417">
    <property type="entry name" value="P-loop_NTPase"/>
</dbReference>
<organism evidence="9 10">
    <name type="scientific">Pristionchus pacificus</name>
    <name type="common">Parasitic nematode worm</name>
    <dbReference type="NCBI Taxonomy" id="54126"/>
    <lineage>
        <taxon>Eukaryota</taxon>
        <taxon>Metazoa</taxon>
        <taxon>Ecdysozoa</taxon>
        <taxon>Nematoda</taxon>
        <taxon>Chromadorea</taxon>
        <taxon>Rhabditida</taxon>
        <taxon>Rhabditina</taxon>
        <taxon>Diplogasteromorpha</taxon>
        <taxon>Diplogasteroidea</taxon>
        <taxon>Neodiplogasteridae</taxon>
        <taxon>Pristionchus</taxon>
    </lineage>
</organism>
<evidence type="ECO:0000256" key="8">
    <source>
        <dbReference type="ARBA" id="ARBA00049117"/>
    </source>
</evidence>
<comment type="similarity">
    <text evidence="2">Belongs to the GTR/RAG GTP-binding protein family.</text>
</comment>
<dbReference type="InterPro" id="IPR006762">
    <property type="entry name" value="Gtr1_RagA"/>
</dbReference>
<dbReference type="Pfam" id="PF04670">
    <property type="entry name" value="Gtr1_RagA"/>
    <property type="match status" value="1"/>
</dbReference>
<reference evidence="9" key="2">
    <citation type="submission" date="2022-06" db="UniProtKB">
        <authorList>
            <consortium name="EnsemblMetazoa"/>
        </authorList>
    </citation>
    <scope>IDENTIFICATION</scope>
    <source>
        <strain evidence="9">PS312</strain>
    </source>
</reference>
<evidence type="ECO:0000256" key="4">
    <source>
        <dbReference type="ARBA" id="ARBA00022801"/>
    </source>
</evidence>
<dbReference type="InterPro" id="IPR011009">
    <property type="entry name" value="Kinase-like_dom_sf"/>
</dbReference>
<dbReference type="PANTHER" id="PTHR11259">
    <property type="entry name" value="RAS-RELATED GTP BINDING RAG/GTR YEAST"/>
    <property type="match status" value="1"/>
</dbReference>
<keyword evidence="7" id="KW-0472">Membrane</keyword>
<keyword evidence="3" id="KW-0547">Nucleotide-binding</keyword>
<dbReference type="PANTHER" id="PTHR11259:SF2">
    <property type="entry name" value="GH16429P"/>
    <property type="match status" value="1"/>
</dbReference>
<comment type="catalytic activity">
    <reaction evidence="8">
        <text>GTP + H2O = GDP + phosphate + H(+)</text>
        <dbReference type="Rhea" id="RHEA:19669"/>
        <dbReference type="ChEBI" id="CHEBI:15377"/>
        <dbReference type="ChEBI" id="CHEBI:15378"/>
        <dbReference type="ChEBI" id="CHEBI:37565"/>
        <dbReference type="ChEBI" id="CHEBI:43474"/>
        <dbReference type="ChEBI" id="CHEBI:58189"/>
    </reaction>
    <physiologicalReaction direction="left-to-right" evidence="8">
        <dbReference type="Rhea" id="RHEA:19670"/>
    </physiologicalReaction>
</comment>
<evidence type="ECO:0000256" key="6">
    <source>
        <dbReference type="ARBA" id="ARBA00023134"/>
    </source>
</evidence>
<dbReference type="FunFam" id="3.40.50.300:FF:001086">
    <property type="entry name" value="GTP-binding protein GTR2"/>
    <property type="match status" value="1"/>
</dbReference>
<evidence type="ECO:0000256" key="5">
    <source>
        <dbReference type="ARBA" id="ARBA00022840"/>
    </source>
</evidence>
<dbReference type="Pfam" id="PF00069">
    <property type="entry name" value="Pkinase"/>
    <property type="match status" value="1"/>
</dbReference>
<dbReference type="GO" id="GO:1990131">
    <property type="term" value="C:Gtr1-Gtr2 GTPase complex"/>
    <property type="evidence" value="ECO:0000318"/>
    <property type="project" value="GO_Central"/>
</dbReference>
<evidence type="ECO:0000256" key="2">
    <source>
        <dbReference type="ARBA" id="ARBA00007756"/>
    </source>
</evidence>
<dbReference type="AlphaFoldDB" id="A0A2A6CF42"/>
<accession>A0A8R1UF74</accession>
<dbReference type="SUPFAM" id="SSF52540">
    <property type="entry name" value="P-loop containing nucleoside triphosphate hydrolases"/>
    <property type="match status" value="1"/>
</dbReference>
<dbReference type="GO" id="GO:0005525">
    <property type="term" value="F:GTP binding"/>
    <property type="evidence" value="ECO:0000318"/>
    <property type="project" value="GO_Central"/>
</dbReference>
<dbReference type="InterPro" id="IPR000719">
    <property type="entry name" value="Prot_kinase_dom"/>
</dbReference>
<evidence type="ECO:0000256" key="7">
    <source>
        <dbReference type="ARBA" id="ARBA00023136"/>
    </source>
</evidence>
<comment type="subcellular location">
    <subcellularLocation>
        <location evidence="1">Endomembrane system</location>
    </subcellularLocation>
</comment>
<dbReference type="Gene3D" id="3.30.200.20">
    <property type="entry name" value="Phosphorylase Kinase, domain 1"/>
    <property type="match status" value="1"/>
</dbReference>
<dbReference type="GO" id="GO:0009267">
    <property type="term" value="P:cellular response to starvation"/>
    <property type="evidence" value="ECO:0000318"/>
    <property type="project" value="GO_Central"/>
</dbReference>
<keyword evidence="4" id="KW-0378">Hydrolase</keyword>
<dbReference type="GO" id="GO:0010507">
    <property type="term" value="P:negative regulation of autophagy"/>
    <property type="evidence" value="ECO:0000318"/>
    <property type="project" value="GO_Central"/>
</dbReference>
<dbReference type="SMART" id="SM00220">
    <property type="entry name" value="S_TKc"/>
    <property type="match status" value="1"/>
</dbReference>
<evidence type="ECO:0000256" key="1">
    <source>
        <dbReference type="ARBA" id="ARBA00004308"/>
    </source>
</evidence>
<dbReference type="Gene3D" id="1.10.510.10">
    <property type="entry name" value="Transferase(Phosphotransferase) domain 1"/>
    <property type="match status" value="1"/>
</dbReference>
<dbReference type="InterPro" id="IPR008271">
    <property type="entry name" value="Ser/Thr_kinase_AS"/>
</dbReference>
<dbReference type="FunFam" id="1.10.510.10:FF:000611">
    <property type="entry name" value="CMGC family protein kinase"/>
    <property type="match status" value="1"/>
</dbReference>
<gene>
    <name evidence="9" type="primary">WBGene00114520</name>
</gene>
<proteinExistence type="inferred from homology"/>